<dbReference type="InterPro" id="IPR013783">
    <property type="entry name" value="Ig-like_fold"/>
</dbReference>
<dbReference type="InterPro" id="IPR003591">
    <property type="entry name" value="Leu-rich_rpt_typical-subtyp"/>
</dbReference>
<dbReference type="InterPro" id="IPR000372">
    <property type="entry name" value="LRRNT"/>
</dbReference>
<evidence type="ECO:0000256" key="5">
    <source>
        <dbReference type="ARBA" id="ARBA00022729"/>
    </source>
</evidence>
<evidence type="ECO:0000259" key="14">
    <source>
        <dbReference type="PROSITE" id="PS50835"/>
    </source>
</evidence>
<evidence type="ECO:0000256" key="7">
    <source>
        <dbReference type="ARBA" id="ARBA00022989"/>
    </source>
</evidence>
<dbReference type="PANTHER" id="PTHR24369:SF178">
    <property type="entry name" value="LEUCINE-RICH REPEAT AND IMMUNOGLOBULIN-LIKE DOMAIN-CONTAINING NOGO RECEPTOR-INTERACTING PROTEIN 1"/>
    <property type="match status" value="1"/>
</dbReference>
<keyword evidence="9" id="KW-1015">Disulfide bond</keyword>
<dbReference type="FunFam" id="2.60.40.10:FF:000076">
    <property type="entry name" value="Leucine-rich repeat and Ig domain-containing 4"/>
    <property type="match status" value="1"/>
</dbReference>
<keyword evidence="10" id="KW-0325">Glycoprotein</keyword>
<proteinExistence type="predicted"/>
<gene>
    <name evidence="15" type="primary">LINGO4</name>
</gene>
<dbReference type="AlphaFoldDB" id="A0A8D2KT67"/>
<dbReference type="Ensembl" id="ENSVKKT00000006463.1">
    <property type="protein sequence ID" value="ENSVKKP00000006299.1"/>
    <property type="gene ID" value="ENSVKKG00000004570.1"/>
</dbReference>
<dbReference type="Gene3D" id="2.60.40.10">
    <property type="entry name" value="Immunoglobulins"/>
    <property type="match status" value="1"/>
</dbReference>
<sequence length="596" mass="66882">MLGSPVSRQGWQALWLLPLVALLMAPGQSCPSKCHCLAQDKVVLCNSRNLTAVPGKIPPDSELLDLSRNTLRTLHQGMFTRLQALKELDLSHNFISNIEHGAFNRLQKLMVLQLKGNNLKMVPDGVFTELPNLSVLDISANQILLFLDHSFRDLTNLRKLETGDNHLVFISGQAFGGLQRLRQLTLEKCNLTSIPAEALSHLHQLVELRLKVLKVSIVPNHSFRKLHHLKVLEIHRWPFLTTLEPHSLSGLNLTSLYITKCNLRNVPYKAIKHLAHLRVLDLSYNPITVIHGRKLVELSHLREFHLTGGRLATIQTEAFQGLIYFRLLNVTGNDLQTLEKGIFHSVGNLEVLRLDRNPLVCDCRILWIFQRRRRLNFESHQPICATNSTREEKVFHKFSDVPRGHFTCTKPKIEDKSPQRVSVNEGEQANLTCRGDGDPLPVLSWVSPQNVTLDTRRKGRITVLPDGTLKIQYALPGDSGSYLCVASNVAGNDTSVAELHVSELLFNDSFTGNSLRFLNETQSSYLLLVDAGTLVGILALGIVPFLCSVALCFIFISLWSKGRGNVKHHMVDSVPRIAHGYKAFSSPHKTEAKNPR</sequence>
<dbReference type="InterPro" id="IPR032675">
    <property type="entry name" value="LRR_dom_sf"/>
</dbReference>
<evidence type="ECO:0000256" key="8">
    <source>
        <dbReference type="ARBA" id="ARBA00023136"/>
    </source>
</evidence>
<keyword evidence="11" id="KW-0393">Immunoglobulin domain</keyword>
<feature type="transmembrane region" description="Helical" evidence="12">
    <location>
        <begin position="525"/>
        <end position="558"/>
    </location>
</feature>
<feature type="domain" description="Ig-like" evidence="14">
    <location>
        <begin position="411"/>
        <end position="502"/>
    </location>
</feature>
<dbReference type="OrthoDB" id="1055097at2759"/>
<dbReference type="SMART" id="SM00365">
    <property type="entry name" value="LRR_SD22"/>
    <property type="match status" value="3"/>
</dbReference>
<dbReference type="RefSeq" id="XP_044305008.1">
    <property type="nucleotide sequence ID" value="XM_044449073.1"/>
</dbReference>
<dbReference type="PROSITE" id="PS51450">
    <property type="entry name" value="LRR"/>
    <property type="match status" value="2"/>
</dbReference>
<keyword evidence="2" id="KW-1003">Cell membrane</keyword>
<evidence type="ECO:0000256" key="2">
    <source>
        <dbReference type="ARBA" id="ARBA00022475"/>
    </source>
</evidence>
<dbReference type="InterPro" id="IPR003599">
    <property type="entry name" value="Ig_sub"/>
</dbReference>
<evidence type="ECO:0000313" key="15">
    <source>
        <dbReference type="Ensembl" id="ENSVKKP00000006299.1"/>
    </source>
</evidence>
<feature type="signal peptide" evidence="13">
    <location>
        <begin position="1"/>
        <end position="29"/>
    </location>
</feature>
<accession>A0A8D2KT67</accession>
<evidence type="ECO:0000256" key="10">
    <source>
        <dbReference type="ARBA" id="ARBA00023180"/>
    </source>
</evidence>
<dbReference type="SUPFAM" id="SSF52058">
    <property type="entry name" value="L domain-like"/>
    <property type="match status" value="1"/>
</dbReference>
<organism evidence="15 16">
    <name type="scientific">Varanus komodoensis</name>
    <name type="common">Komodo dragon</name>
    <dbReference type="NCBI Taxonomy" id="61221"/>
    <lineage>
        <taxon>Eukaryota</taxon>
        <taxon>Metazoa</taxon>
        <taxon>Chordata</taxon>
        <taxon>Craniata</taxon>
        <taxon>Vertebrata</taxon>
        <taxon>Euteleostomi</taxon>
        <taxon>Lepidosauria</taxon>
        <taxon>Squamata</taxon>
        <taxon>Bifurcata</taxon>
        <taxon>Unidentata</taxon>
        <taxon>Episquamata</taxon>
        <taxon>Toxicofera</taxon>
        <taxon>Anguimorpha</taxon>
        <taxon>Paleoanguimorpha</taxon>
        <taxon>Varanoidea</taxon>
        <taxon>Varanidae</taxon>
        <taxon>Varanus</taxon>
    </lineage>
</organism>
<dbReference type="Pfam" id="PF13855">
    <property type="entry name" value="LRR_8"/>
    <property type="match status" value="3"/>
</dbReference>
<keyword evidence="6" id="KW-0677">Repeat</keyword>
<dbReference type="PANTHER" id="PTHR24369">
    <property type="entry name" value="ANTIGEN BSP, PUTATIVE-RELATED"/>
    <property type="match status" value="1"/>
</dbReference>
<keyword evidence="4 12" id="KW-0812">Transmembrane</keyword>
<evidence type="ECO:0000256" key="6">
    <source>
        <dbReference type="ARBA" id="ARBA00022737"/>
    </source>
</evidence>
<evidence type="ECO:0000256" key="11">
    <source>
        <dbReference type="ARBA" id="ARBA00023319"/>
    </source>
</evidence>
<dbReference type="Proteomes" id="UP000694545">
    <property type="component" value="Unplaced"/>
</dbReference>
<evidence type="ECO:0000256" key="4">
    <source>
        <dbReference type="ARBA" id="ARBA00022692"/>
    </source>
</evidence>
<dbReference type="SMART" id="SM00409">
    <property type="entry name" value="IG"/>
    <property type="match status" value="1"/>
</dbReference>
<dbReference type="InterPro" id="IPR007110">
    <property type="entry name" value="Ig-like_dom"/>
</dbReference>
<dbReference type="Pfam" id="PF07679">
    <property type="entry name" value="I-set"/>
    <property type="match status" value="1"/>
</dbReference>
<evidence type="ECO:0000256" key="3">
    <source>
        <dbReference type="ARBA" id="ARBA00022614"/>
    </source>
</evidence>
<dbReference type="InterPro" id="IPR003598">
    <property type="entry name" value="Ig_sub2"/>
</dbReference>
<dbReference type="InterPro" id="IPR013098">
    <property type="entry name" value="Ig_I-set"/>
</dbReference>
<feature type="chain" id="PRO_5034141217" description="Ig-like domain-containing protein" evidence="13">
    <location>
        <begin position="30"/>
        <end position="596"/>
    </location>
</feature>
<dbReference type="CTD" id="339398"/>
<dbReference type="SMART" id="SM00013">
    <property type="entry name" value="LRRNT"/>
    <property type="match status" value="1"/>
</dbReference>
<comment type="subcellular location">
    <subcellularLocation>
        <location evidence="1">Cell membrane</location>
        <topology evidence="1">Single-pass type I membrane protein</topology>
    </subcellularLocation>
</comment>
<protein>
    <recommendedName>
        <fullName evidence="14">Ig-like domain-containing protein</fullName>
    </recommendedName>
</protein>
<dbReference type="SMART" id="SM00408">
    <property type="entry name" value="IGc2"/>
    <property type="match status" value="1"/>
</dbReference>
<dbReference type="SMART" id="SM00369">
    <property type="entry name" value="LRR_TYP"/>
    <property type="match status" value="9"/>
</dbReference>
<dbReference type="GO" id="GO:0005886">
    <property type="term" value="C:plasma membrane"/>
    <property type="evidence" value="ECO:0007669"/>
    <property type="project" value="UniProtKB-SubCell"/>
</dbReference>
<evidence type="ECO:0000256" key="13">
    <source>
        <dbReference type="SAM" id="SignalP"/>
    </source>
</evidence>
<dbReference type="GeneID" id="123032895"/>
<evidence type="ECO:0000256" key="1">
    <source>
        <dbReference type="ARBA" id="ARBA00004251"/>
    </source>
</evidence>
<dbReference type="KEGG" id="vko:123032895"/>
<keyword evidence="3" id="KW-0433">Leucine-rich repeat</keyword>
<reference evidence="15" key="1">
    <citation type="submission" date="2025-08" db="UniProtKB">
        <authorList>
            <consortium name="Ensembl"/>
        </authorList>
    </citation>
    <scope>IDENTIFICATION</scope>
</reference>
<dbReference type="OMA" id="HEGEQAN"/>
<keyword evidence="16" id="KW-1185">Reference proteome</keyword>
<keyword evidence="5 13" id="KW-0732">Signal</keyword>
<keyword evidence="7 12" id="KW-1133">Transmembrane helix</keyword>
<dbReference type="SUPFAM" id="SSF48726">
    <property type="entry name" value="Immunoglobulin"/>
    <property type="match status" value="1"/>
</dbReference>
<dbReference type="Gene3D" id="3.80.10.10">
    <property type="entry name" value="Ribonuclease Inhibitor"/>
    <property type="match status" value="1"/>
</dbReference>
<keyword evidence="8 12" id="KW-0472">Membrane</keyword>
<evidence type="ECO:0000256" key="12">
    <source>
        <dbReference type="SAM" id="Phobius"/>
    </source>
</evidence>
<dbReference type="InterPro" id="IPR036179">
    <property type="entry name" value="Ig-like_dom_sf"/>
</dbReference>
<dbReference type="PROSITE" id="PS50835">
    <property type="entry name" value="IG_LIKE"/>
    <property type="match status" value="1"/>
</dbReference>
<name>A0A8D2KT67_VARKO</name>
<dbReference type="FunFam" id="3.80.10.10:FF:000014">
    <property type="entry name" value="Leucine-rich repeat and immunoglobulin-like domain-containing nogo receptor-interacting protein 1"/>
    <property type="match status" value="1"/>
</dbReference>
<evidence type="ECO:0000256" key="9">
    <source>
        <dbReference type="ARBA" id="ARBA00023157"/>
    </source>
</evidence>
<evidence type="ECO:0000313" key="16">
    <source>
        <dbReference type="Proteomes" id="UP000694545"/>
    </source>
</evidence>
<reference evidence="15" key="2">
    <citation type="submission" date="2025-09" db="UniProtKB">
        <authorList>
            <consortium name="Ensembl"/>
        </authorList>
    </citation>
    <scope>IDENTIFICATION</scope>
</reference>
<dbReference type="InterPro" id="IPR001611">
    <property type="entry name" value="Leu-rich_rpt"/>
</dbReference>
<dbReference type="InterPro" id="IPR050541">
    <property type="entry name" value="LRR_TM_domain-containing"/>
</dbReference>